<accession>A0A9P8N7N0</accession>
<sequence length="450" mass="49365">MMKSVVALSAGFVAGANAFWRMECPGRVGIARMDPIVNPGEMSSHVHSIHGSSGFYGNATCPDLLAGECTSCRVKQDMSSYWHPALYFKHESGEYELVEQVGGMLAYYLLYGDDIKAFPHGFRMLSGDTERLGFNCLNYGKTPEGTLARHFLPDKAYLDANCKDGIRFEIMFPSCWKGHGAIDSDNHMDHVAFPDLVMSGTCPESHPIRLPSLLYEVIWNTGGFKDKKGKFLLSNGDETGYGYHGDFMMGWDEDFLQKAVNTCTNDSGRIEDCPLFDIMTKDEADKCSMEKPLPQELRDENVKGPMPKLPGGGGKGHGSGKTPVPTKKYSPGEKPAKPASPLPGQIFKEKSRGPAPAATDTAKNEAVVVPEAEPTPAAAAPEPEDKKCYSTQYVTHGNVVSKILLEAQTVYATEYVESTKTVTARATDAAHYRRHRAAHLHAHGHRKRKL</sequence>
<dbReference type="EMBL" id="JAIZPD010000001">
    <property type="protein sequence ID" value="KAH0968047.1"/>
    <property type="molecule type" value="Genomic_DNA"/>
</dbReference>
<dbReference type="InterPro" id="IPR018535">
    <property type="entry name" value="DUF1996"/>
</dbReference>
<dbReference type="Proteomes" id="UP000824596">
    <property type="component" value="Unassembled WGS sequence"/>
</dbReference>
<keyword evidence="2" id="KW-0732">Signal</keyword>
<proteinExistence type="predicted"/>
<dbReference type="RefSeq" id="XP_044725560.1">
    <property type="nucleotide sequence ID" value="XM_044859160.1"/>
</dbReference>
<feature type="compositionally biased region" description="Gly residues" evidence="1">
    <location>
        <begin position="310"/>
        <end position="319"/>
    </location>
</feature>
<evidence type="ECO:0000313" key="4">
    <source>
        <dbReference type="EMBL" id="KAH0968047.1"/>
    </source>
</evidence>
<feature type="signal peptide" evidence="2">
    <location>
        <begin position="1"/>
        <end position="18"/>
    </location>
</feature>
<organism evidence="4 5">
    <name type="scientific">Hirsutella rhossiliensis</name>
    <dbReference type="NCBI Taxonomy" id="111463"/>
    <lineage>
        <taxon>Eukaryota</taxon>
        <taxon>Fungi</taxon>
        <taxon>Dikarya</taxon>
        <taxon>Ascomycota</taxon>
        <taxon>Pezizomycotina</taxon>
        <taxon>Sordariomycetes</taxon>
        <taxon>Hypocreomycetidae</taxon>
        <taxon>Hypocreales</taxon>
        <taxon>Ophiocordycipitaceae</taxon>
        <taxon>Hirsutella</taxon>
    </lineage>
</organism>
<evidence type="ECO:0000256" key="1">
    <source>
        <dbReference type="SAM" id="MobiDB-lite"/>
    </source>
</evidence>
<dbReference type="OrthoDB" id="74764at2759"/>
<dbReference type="PANTHER" id="PTHR43662:SF7">
    <property type="entry name" value="DUF1996 DOMAIN-CONTAINING PROTEIN"/>
    <property type="match status" value="1"/>
</dbReference>
<feature type="chain" id="PRO_5040224687" evidence="2">
    <location>
        <begin position="19"/>
        <end position="450"/>
    </location>
</feature>
<comment type="caution">
    <text evidence="4">The sequence shown here is derived from an EMBL/GenBank/DDBJ whole genome shotgun (WGS) entry which is preliminary data.</text>
</comment>
<keyword evidence="5" id="KW-1185">Reference proteome</keyword>
<reference evidence="4" key="1">
    <citation type="submission" date="2021-09" db="EMBL/GenBank/DDBJ databases">
        <title>A high-quality genome of the endoparasitic fungus Hirsutella rhossiliensis with a comparison of Hirsutella genomes reveals transposable elements contributing to genome size variation.</title>
        <authorList>
            <person name="Lin R."/>
            <person name="Jiao Y."/>
            <person name="Sun X."/>
            <person name="Ling J."/>
            <person name="Xie B."/>
            <person name="Cheng X."/>
        </authorList>
    </citation>
    <scope>NUCLEOTIDE SEQUENCE</scope>
    <source>
        <strain evidence="4">HR02</strain>
    </source>
</reference>
<feature type="domain" description="DUF1996" evidence="3">
    <location>
        <begin position="34"/>
        <end position="251"/>
    </location>
</feature>
<dbReference type="AlphaFoldDB" id="A0A9P8N7N0"/>
<gene>
    <name evidence="4" type="ORF">HRG_00689</name>
</gene>
<feature type="region of interest" description="Disordered" evidence="1">
    <location>
        <begin position="289"/>
        <end position="369"/>
    </location>
</feature>
<evidence type="ECO:0000256" key="2">
    <source>
        <dbReference type="SAM" id="SignalP"/>
    </source>
</evidence>
<evidence type="ECO:0000259" key="3">
    <source>
        <dbReference type="Pfam" id="PF09362"/>
    </source>
</evidence>
<dbReference type="Pfam" id="PF09362">
    <property type="entry name" value="DUF1996"/>
    <property type="match status" value="1"/>
</dbReference>
<dbReference type="PANTHER" id="PTHR43662">
    <property type="match status" value="1"/>
</dbReference>
<protein>
    <submittedName>
        <fullName evidence="4">WSC domain-containing protein</fullName>
    </submittedName>
</protein>
<dbReference type="GeneID" id="68349818"/>
<evidence type="ECO:0000313" key="5">
    <source>
        <dbReference type="Proteomes" id="UP000824596"/>
    </source>
</evidence>
<name>A0A9P8N7N0_9HYPO</name>